<organism evidence="10 11">
    <name type="scientific">Carpinus fangiana</name>
    <dbReference type="NCBI Taxonomy" id="176857"/>
    <lineage>
        <taxon>Eukaryota</taxon>
        <taxon>Viridiplantae</taxon>
        <taxon>Streptophyta</taxon>
        <taxon>Embryophyta</taxon>
        <taxon>Tracheophyta</taxon>
        <taxon>Spermatophyta</taxon>
        <taxon>Magnoliopsida</taxon>
        <taxon>eudicotyledons</taxon>
        <taxon>Gunneridae</taxon>
        <taxon>Pentapetalae</taxon>
        <taxon>rosids</taxon>
        <taxon>fabids</taxon>
        <taxon>Fagales</taxon>
        <taxon>Betulaceae</taxon>
        <taxon>Carpinus</taxon>
    </lineage>
</organism>
<dbReference type="PANTHER" id="PTHR45967">
    <property type="entry name" value="G-BOX-BINDING FACTOR 3-RELATED"/>
    <property type="match status" value="1"/>
</dbReference>
<comment type="similarity">
    <text evidence="2">Belongs to the bZIP family.</text>
</comment>
<evidence type="ECO:0000256" key="7">
    <source>
        <dbReference type="SAM" id="Coils"/>
    </source>
</evidence>
<dbReference type="Proteomes" id="UP000327013">
    <property type="component" value="Chromosome 7"/>
</dbReference>
<evidence type="ECO:0000313" key="10">
    <source>
        <dbReference type="EMBL" id="KAE8098518.1"/>
    </source>
</evidence>
<evidence type="ECO:0000256" key="1">
    <source>
        <dbReference type="ARBA" id="ARBA00004123"/>
    </source>
</evidence>
<keyword evidence="6" id="KW-0539">Nucleus</keyword>
<dbReference type="OrthoDB" id="1928614at2759"/>
<comment type="subcellular location">
    <subcellularLocation>
        <location evidence="1">Nucleus</location>
    </subcellularLocation>
</comment>
<dbReference type="SMART" id="SM00338">
    <property type="entry name" value="BRLZ"/>
    <property type="match status" value="1"/>
</dbReference>
<dbReference type="GO" id="GO:0043565">
    <property type="term" value="F:sequence-specific DNA binding"/>
    <property type="evidence" value="ECO:0007669"/>
    <property type="project" value="InterPro"/>
</dbReference>
<keyword evidence="3" id="KW-0805">Transcription regulation</keyword>
<dbReference type="InterPro" id="IPR044827">
    <property type="entry name" value="GBF-like"/>
</dbReference>
<dbReference type="PANTHER" id="PTHR45967:SF28">
    <property type="entry name" value="BASIC-LEUCINE ZIPPER (BZIP) TRANSCRIPTION FACTOR FAMILY PROTEIN"/>
    <property type="match status" value="1"/>
</dbReference>
<evidence type="ECO:0000256" key="4">
    <source>
        <dbReference type="ARBA" id="ARBA00023125"/>
    </source>
</evidence>
<feature type="compositionally biased region" description="Basic and acidic residues" evidence="8">
    <location>
        <begin position="49"/>
        <end position="59"/>
    </location>
</feature>
<evidence type="ECO:0000313" key="11">
    <source>
        <dbReference type="Proteomes" id="UP000327013"/>
    </source>
</evidence>
<dbReference type="CDD" id="cd14702">
    <property type="entry name" value="bZIP_plant_GBF1"/>
    <property type="match status" value="1"/>
</dbReference>
<dbReference type="PROSITE" id="PS50217">
    <property type="entry name" value="BZIP"/>
    <property type="match status" value="1"/>
</dbReference>
<keyword evidence="7" id="KW-0175">Coiled coil</keyword>
<evidence type="ECO:0000256" key="5">
    <source>
        <dbReference type="ARBA" id="ARBA00023163"/>
    </source>
</evidence>
<evidence type="ECO:0000256" key="2">
    <source>
        <dbReference type="ARBA" id="ARBA00007163"/>
    </source>
</evidence>
<dbReference type="GO" id="GO:0003700">
    <property type="term" value="F:DNA-binding transcription factor activity"/>
    <property type="evidence" value="ECO:0007669"/>
    <property type="project" value="InterPro"/>
</dbReference>
<sequence>MGSERCYVWSSLSGSSASTTSSSVSAADRMVRIELEAAEALADLAHLAVRESGGREWGSKGKRARKRVKSESPPGDSALTLKPAVDSVPSSSDLAEDQAVESQQQCEKRCTTVLLEPKKIEQNPSKTELKVEEDSEWPKPTRNCTTSYTSFGFRKSRRNLTETEKEERRIRRVLANRESARQTIRRRQALCEDLTRKAADLAWENESLKREKELALKEYQSLETTNKHLKEQMEKVIKAEVEETPWEHKSADVAAFSSSTNFPLLWYNRPPFTPDFWPSIIQSSNHVQSLHGKQRATCRPGTSQEQENAMDANGPRTPFYVLPYPWFVPLPDLGNGVKPQPSIDVKNKEETSDSNQYDASSSSKIVSDEENPYCFFPIKVKTEASGSTEVRPPNDLNEIPVGFPPDGGGQHTGAHSTEILFTPPLNCAQPASAVKHENSPLSDEPPNIATPSTACHIVNAFPEKKQESVSYPSKKLVDVVSAAEARKRRKELTKLKNLHGRQCRMRC</sequence>
<feature type="region of interest" description="Disordered" evidence="8">
    <location>
        <begin position="338"/>
        <end position="363"/>
    </location>
</feature>
<name>A0A5N6RGT7_9ROSI</name>
<feature type="region of interest" description="Disordered" evidence="8">
    <location>
        <begin position="1"/>
        <end position="26"/>
    </location>
</feature>
<gene>
    <name evidence="10" type="ORF">FH972_016575</name>
</gene>
<protein>
    <recommendedName>
        <fullName evidence="9">BZIP domain-containing protein</fullName>
    </recommendedName>
</protein>
<feature type="compositionally biased region" description="Low complexity" evidence="8">
    <location>
        <begin position="353"/>
        <end position="363"/>
    </location>
</feature>
<dbReference type="AlphaFoldDB" id="A0A5N6RGT7"/>
<evidence type="ECO:0000256" key="8">
    <source>
        <dbReference type="SAM" id="MobiDB-lite"/>
    </source>
</evidence>
<keyword evidence="5" id="KW-0804">Transcription</keyword>
<dbReference type="EMBL" id="CM017327">
    <property type="protein sequence ID" value="KAE8098518.1"/>
    <property type="molecule type" value="Genomic_DNA"/>
</dbReference>
<feature type="region of interest" description="Disordered" evidence="8">
    <location>
        <begin position="291"/>
        <end position="313"/>
    </location>
</feature>
<dbReference type="InterPro" id="IPR045314">
    <property type="entry name" value="bZIP_plant_GBF1"/>
</dbReference>
<accession>A0A5N6RGT7</accession>
<evidence type="ECO:0000256" key="3">
    <source>
        <dbReference type="ARBA" id="ARBA00023015"/>
    </source>
</evidence>
<dbReference type="GO" id="GO:0005634">
    <property type="term" value="C:nucleus"/>
    <property type="evidence" value="ECO:0007669"/>
    <property type="project" value="UniProtKB-SubCell"/>
</dbReference>
<keyword evidence="4" id="KW-0238">DNA-binding</keyword>
<feature type="region of interest" description="Disordered" evidence="8">
    <location>
        <begin position="49"/>
        <end position="102"/>
    </location>
</feature>
<feature type="coiled-coil region" evidence="7">
    <location>
        <begin position="191"/>
        <end position="239"/>
    </location>
</feature>
<keyword evidence="11" id="KW-1185">Reference proteome</keyword>
<feature type="region of interest" description="Disordered" evidence="8">
    <location>
        <begin position="121"/>
        <end position="143"/>
    </location>
</feature>
<dbReference type="SUPFAM" id="SSF57959">
    <property type="entry name" value="Leucine zipper domain"/>
    <property type="match status" value="1"/>
</dbReference>
<dbReference type="InterPro" id="IPR046347">
    <property type="entry name" value="bZIP_sf"/>
</dbReference>
<feature type="domain" description="BZIP" evidence="9">
    <location>
        <begin position="166"/>
        <end position="229"/>
    </location>
</feature>
<reference evidence="10 11" key="1">
    <citation type="submission" date="2019-06" db="EMBL/GenBank/DDBJ databases">
        <title>A chromosomal-level reference genome of Carpinus fangiana (Coryloideae, Betulaceae).</title>
        <authorList>
            <person name="Yang X."/>
            <person name="Wang Z."/>
            <person name="Zhang L."/>
            <person name="Hao G."/>
            <person name="Liu J."/>
            <person name="Yang Y."/>
        </authorList>
    </citation>
    <scope>NUCLEOTIDE SEQUENCE [LARGE SCALE GENOMIC DNA]</scope>
    <source>
        <strain evidence="10">Cfa_2016G</strain>
        <tissue evidence="10">Leaf</tissue>
    </source>
</reference>
<evidence type="ECO:0000259" key="9">
    <source>
        <dbReference type="PROSITE" id="PS50217"/>
    </source>
</evidence>
<proteinExistence type="inferred from homology"/>
<dbReference type="Pfam" id="PF00170">
    <property type="entry name" value="bZIP_1"/>
    <property type="match status" value="1"/>
</dbReference>
<feature type="compositionally biased region" description="Low complexity" evidence="8">
    <location>
        <begin position="10"/>
        <end position="26"/>
    </location>
</feature>
<feature type="compositionally biased region" description="Basic and acidic residues" evidence="8">
    <location>
        <begin position="121"/>
        <end position="139"/>
    </location>
</feature>
<dbReference type="InterPro" id="IPR004827">
    <property type="entry name" value="bZIP"/>
</dbReference>
<evidence type="ECO:0000256" key="6">
    <source>
        <dbReference type="ARBA" id="ARBA00023242"/>
    </source>
</evidence>